<dbReference type="PANTHER" id="PTHR45769:SF3">
    <property type="entry name" value="ADENOSINE KINASE"/>
    <property type="match status" value="1"/>
</dbReference>
<accession>A0ABR2J5U3</accession>
<dbReference type="InterPro" id="IPR001805">
    <property type="entry name" value="Adenokinase"/>
</dbReference>
<organism evidence="11 12">
    <name type="scientific">Apiospora arundinis</name>
    <dbReference type="NCBI Taxonomy" id="335852"/>
    <lineage>
        <taxon>Eukaryota</taxon>
        <taxon>Fungi</taxon>
        <taxon>Dikarya</taxon>
        <taxon>Ascomycota</taxon>
        <taxon>Pezizomycotina</taxon>
        <taxon>Sordariomycetes</taxon>
        <taxon>Xylariomycetidae</taxon>
        <taxon>Amphisphaeriales</taxon>
        <taxon>Apiosporaceae</taxon>
        <taxon>Apiospora</taxon>
    </lineage>
</organism>
<evidence type="ECO:0000256" key="6">
    <source>
        <dbReference type="ARBA" id="ARBA00022726"/>
    </source>
</evidence>
<evidence type="ECO:0000256" key="7">
    <source>
        <dbReference type="ARBA" id="ARBA00022741"/>
    </source>
</evidence>
<comment type="cofactor">
    <cofactor evidence="1">
        <name>Mg(2+)</name>
        <dbReference type="ChEBI" id="CHEBI:18420"/>
    </cofactor>
</comment>
<feature type="domain" description="Carbohydrate kinase PfkB" evidence="10">
    <location>
        <begin position="108"/>
        <end position="424"/>
    </location>
</feature>
<sequence>MAGYEFLLLSKTARCAVPPLAAANKGRFLQHLHLQSSGPKHPTLLLSNPAIRPSSSYNFFPRRHHHHYTQSKQQQFRPLATMAATKEFALLCLENPLLDIQAQGNDALLEKYGLKANDAILAEEKHKALYEDLLTNYDAKLIAGGAAQNTARGAQYILPANSVVYLGGAGDDKYAAILHDAVKAAGLRVEYRVDPKEPTGRCGAIITGHNRSLCTDLGAANHYDLDHLKREDIWKLVKNADFYYVGGFHFTVCPPAIMTLGEEAAANNKVFVVNMSAPFIAQFFKDPLDASTKYWDYLICNESEAEAYATSHGLSCDPKDVKAIAQHIADLPKANEKRKRTVVITQGTEPTIIATQGDKEVQSFPVHAIEKEKITDTNGAGDAFAGGFVAGLVKGESLEKSVDMGQWLARLSIQELGPSYPHPKQTYSA</sequence>
<evidence type="ECO:0000256" key="4">
    <source>
        <dbReference type="ARBA" id="ARBA00012119"/>
    </source>
</evidence>
<dbReference type="InterPro" id="IPR011611">
    <property type="entry name" value="PfkB_dom"/>
</dbReference>
<dbReference type="PRINTS" id="PR00989">
    <property type="entry name" value="ADENOKINASE"/>
</dbReference>
<dbReference type="SUPFAM" id="SSF53613">
    <property type="entry name" value="Ribokinase-like"/>
    <property type="match status" value="1"/>
</dbReference>
<keyword evidence="12" id="KW-1185">Reference proteome</keyword>
<protein>
    <recommendedName>
        <fullName evidence="4">adenosine kinase</fullName>
        <ecNumber evidence="4">2.7.1.20</ecNumber>
    </recommendedName>
</protein>
<evidence type="ECO:0000256" key="9">
    <source>
        <dbReference type="ARBA" id="ARBA00022840"/>
    </source>
</evidence>
<comment type="caution">
    <text evidence="11">The sequence shown here is derived from an EMBL/GenBank/DDBJ whole genome shotgun (WGS) entry which is preliminary data.</text>
</comment>
<dbReference type="Gene3D" id="3.40.1190.20">
    <property type="match status" value="1"/>
</dbReference>
<keyword evidence="9" id="KW-0067">ATP-binding</keyword>
<evidence type="ECO:0000256" key="5">
    <source>
        <dbReference type="ARBA" id="ARBA00022679"/>
    </source>
</evidence>
<dbReference type="Gene3D" id="3.30.1110.10">
    <property type="match status" value="1"/>
</dbReference>
<keyword evidence="8 11" id="KW-0418">Kinase</keyword>
<comment type="pathway">
    <text evidence="2">Purine metabolism; AMP biosynthesis via salvage pathway; AMP from adenosine: step 1/1.</text>
</comment>
<dbReference type="PANTHER" id="PTHR45769">
    <property type="entry name" value="ADENOSINE KINASE"/>
    <property type="match status" value="1"/>
</dbReference>
<dbReference type="CDD" id="cd01168">
    <property type="entry name" value="adenosine_kinase"/>
    <property type="match status" value="1"/>
</dbReference>
<evidence type="ECO:0000256" key="1">
    <source>
        <dbReference type="ARBA" id="ARBA00001946"/>
    </source>
</evidence>
<gene>
    <name evidence="11" type="ORF">PGQ11_003194</name>
</gene>
<dbReference type="InterPro" id="IPR029056">
    <property type="entry name" value="Ribokinase-like"/>
</dbReference>
<keyword evidence="7" id="KW-0547">Nucleotide-binding</keyword>
<name>A0ABR2J5U3_9PEZI</name>
<keyword evidence="6" id="KW-0660">Purine salvage</keyword>
<dbReference type="GO" id="GO:0016301">
    <property type="term" value="F:kinase activity"/>
    <property type="evidence" value="ECO:0007669"/>
    <property type="project" value="UniProtKB-KW"/>
</dbReference>
<evidence type="ECO:0000256" key="8">
    <source>
        <dbReference type="ARBA" id="ARBA00022777"/>
    </source>
</evidence>
<dbReference type="InterPro" id="IPR002173">
    <property type="entry name" value="Carboh/pur_kinase_PfkB_CS"/>
</dbReference>
<comment type="similarity">
    <text evidence="3">Belongs to the carbohydrate kinase PfkB family.</text>
</comment>
<evidence type="ECO:0000259" key="10">
    <source>
        <dbReference type="Pfam" id="PF00294"/>
    </source>
</evidence>
<keyword evidence="5" id="KW-0808">Transferase</keyword>
<evidence type="ECO:0000313" key="12">
    <source>
        <dbReference type="Proteomes" id="UP001390339"/>
    </source>
</evidence>
<evidence type="ECO:0000313" key="11">
    <source>
        <dbReference type="EMBL" id="KAK8872680.1"/>
    </source>
</evidence>
<dbReference type="PROSITE" id="PS00584">
    <property type="entry name" value="PFKB_KINASES_2"/>
    <property type="match status" value="1"/>
</dbReference>
<evidence type="ECO:0000256" key="3">
    <source>
        <dbReference type="ARBA" id="ARBA00010688"/>
    </source>
</evidence>
<dbReference type="EC" id="2.7.1.20" evidence="4"/>
<reference evidence="11 12" key="1">
    <citation type="journal article" date="2024" name="IMA Fungus">
        <title>Apiospora arundinis, a panoply of carbohydrate-active enzymes and secondary metabolites.</title>
        <authorList>
            <person name="Sorensen T."/>
            <person name="Petersen C."/>
            <person name="Muurmann A.T."/>
            <person name="Christiansen J.V."/>
            <person name="Brundto M.L."/>
            <person name="Overgaard C.K."/>
            <person name="Boysen A.T."/>
            <person name="Wollenberg R.D."/>
            <person name="Larsen T.O."/>
            <person name="Sorensen J.L."/>
            <person name="Nielsen K.L."/>
            <person name="Sondergaard T.E."/>
        </authorList>
    </citation>
    <scope>NUCLEOTIDE SEQUENCE [LARGE SCALE GENOMIC DNA]</scope>
    <source>
        <strain evidence="11 12">AAU 773</strain>
    </source>
</reference>
<dbReference type="Proteomes" id="UP001390339">
    <property type="component" value="Unassembled WGS sequence"/>
</dbReference>
<dbReference type="EMBL" id="JAPCWZ010000003">
    <property type="protein sequence ID" value="KAK8872680.1"/>
    <property type="molecule type" value="Genomic_DNA"/>
</dbReference>
<dbReference type="Pfam" id="PF00294">
    <property type="entry name" value="PfkB"/>
    <property type="match status" value="1"/>
</dbReference>
<proteinExistence type="inferred from homology"/>
<evidence type="ECO:0000256" key="2">
    <source>
        <dbReference type="ARBA" id="ARBA00004801"/>
    </source>
</evidence>